<dbReference type="AlphaFoldDB" id="A0A6G0Z8S0"/>
<sequence>VRNAFKVIVRRHRPLRSALVVNNSTSNYNKVLTENNIRRQEIGNPQNNNKNKSDSSFMSHHHSLNAHGILKRLRQYDTRSKLSSNKNEGKHGRYDAHKHHDTMGEIVQGQEFPDMKNKKNHVDLIDNNVKEVNPHSESLGSYQIDKYGNCVERDLKYHHSST</sequence>
<evidence type="ECO:0000313" key="2">
    <source>
        <dbReference type="EMBL" id="KAF0766728.1"/>
    </source>
</evidence>
<dbReference type="Proteomes" id="UP000478052">
    <property type="component" value="Unassembled WGS sequence"/>
</dbReference>
<name>A0A6G0Z8S0_APHCR</name>
<evidence type="ECO:0000313" key="3">
    <source>
        <dbReference type="Proteomes" id="UP000478052"/>
    </source>
</evidence>
<reference evidence="2 3" key="1">
    <citation type="submission" date="2019-08" db="EMBL/GenBank/DDBJ databases">
        <title>Whole genome of Aphis craccivora.</title>
        <authorList>
            <person name="Voronova N.V."/>
            <person name="Shulinski R.S."/>
            <person name="Bandarenka Y.V."/>
            <person name="Zhorov D.G."/>
            <person name="Warner D."/>
        </authorList>
    </citation>
    <scope>NUCLEOTIDE SEQUENCE [LARGE SCALE GENOMIC DNA]</scope>
    <source>
        <strain evidence="2">180601</strain>
        <tissue evidence="2">Whole Body</tissue>
    </source>
</reference>
<dbReference type="OrthoDB" id="6622700at2759"/>
<proteinExistence type="predicted"/>
<dbReference type="EMBL" id="VUJU01001119">
    <property type="protein sequence ID" value="KAF0766728.1"/>
    <property type="molecule type" value="Genomic_DNA"/>
</dbReference>
<feature type="non-terminal residue" evidence="2">
    <location>
        <position position="1"/>
    </location>
</feature>
<keyword evidence="3" id="KW-1185">Reference proteome</keyword>
<feature type="compositionally biased region" description="Polar residues" evidence="1">
    <location>
        <begin position="43"/>
        <end position="58"/>
    </location>
</feature>
<organism evidence="2 3">
    <name type="scientific">Aphis craccivora</name>
    <name type="common">Cowpea aphid</name>
    <dbReference type="NCBI Taxonomy" id="307492"/>
    <lineage>
        <taxon>Eukaryota</taxon>
        <taxon>Metazoa</taxon>
        <taxon>Ecdysozoa</taxon>
        <taxon>Arthropoda</taxon>
        <taxon>Hexapoda</taxon>
        <taxon>Insecta</taxon>
        <taxon>Pterygota</taxon>
        <taxon>Neoptera</taxon>
        <taxon>Paraneoptera</taxon>
        <taxon>Hemiptera</taxon>
        <taxon>Sternorrhyncha</taxon>
        <taxon>Aphidomorpha</taxon>
        <taxon>Aphidoidea</taxon>
        <taxon>Aphididae</taxon>
        <taxon>Aphidini</taxon>
        <taxon>Aphis</taxon>
        <taxon>Aphis</taxon>
    </lineage>
</organism>
<evidence type="ECO:0000256" key="1">
    <source>
        <dbReference type="SAM" id="MobiDB-lite"/>
    </source>
</evidence>
<gene>
    <name evidence="2" type="ORF">FWK35_00005547</name>
</gene>
<comment type="caution">
    <text evidence="2">The sequence shown here is derived from an EMBL/GenBank/DDBJ whole genome shotgun (WGS) entry which is preliminary data.</text>
</comment>
<protein>
    <submittedName>
        <fullName evidence="2">Uncharacterized protein</fullName>
    </submittedName>
</protein>
<accession>A0A6G0Z8S0</accession>
<feature type="region of interest" description="Disordered" evidence="1">
    <location>
        <begin position="35"/>
        <end position="59"/>
    </location>
</feature>